<protein>
    <submittedName>
        <fullName evidence="1">Uncharacterized protein</fullName>
    </submittedName>
</protein>
<dbReference type="EMBL" id="CP098401">
    <property type="protein sequence ID" value="URW74746.1"/>
    <property type="molecule type" value="Genomic_DNA"/>
</dbReference>
<name>A0ABY4TSR5_9SPHN</name>
<dbReference type="PROSITE" id="PS51257">
    <property type="entry name" value="PROKAR_LIPOPROTEIN"/>
    <property type="match status" value="1"/>
</dbReference>
<accession>A0ABY4TSR5</accession>
<sequence length="244" mass="25046">MGSTRLFATAAAALTIAGCTPLTTTGFDTLAPGSERIEVRVPAWRDGAIAIDGVASGHVRRRTTGREEVRDWFGLERAWIERSGHFAFTARGPRVGGEIAGDCVYGRSERQARSGALAIAEPDAPLRLRCSFARDGVALGALALDGGEAAGDDAAFDARVGDVRVGDTLLGIRSLHRVGTGRGFPTDAPAGYAFEGADGSAIGGVDVSGGATRRLSLPTGGPARDAALAAGLALALFWDPGDVD</sequence>
<proteinExistence type="predicted"/>
<keyword evidence="2" id="KW-1185">Reference proteome</keyword>
<dbReference type="Proteomes" id="UP001055580">
    <property type="component" value="Chromosome"/>
</dbReference>
<reference evidence="1" key="1">
    <citation type="submission" date="2022-05" db="EMBL/GenBank/DDBJ databases">
        <title>Sphingomonas sp. strain RMG20 Genome sequencing and assembly.</title>
        <authorList>
            <person name="Kim I."/>
        </authorList>
    </citation>
    <scope>NUCLEOTIDE SEQUENCE</scope>
    <source>
        <strain evidence="1">RMG20</strain>
    </source>
</reference>
<gene>
    <name evidence="1" type="ORF">M9980_09175</name>
</gene>
<evidence type="ECO:0000313" key="1">
    <source>
        <dbReference type="EMBL" id="URW74746.1"/>
    </source>
</evidence>
<evidence type="ECO:0000313" key="2">
    <source>
        <dbReference type="Proteomes" id="UP001055580"/>
    </source>
</evidence>
<dbReference type="RefSeq" id="WP_250749669.1">
    <property type="nucleotide sequence ID" value="NZ_CP098401.1"/>
</dbReference>
<organism evidence="1 2">
    <name type="scientific">Sphingomonas donggukensis</name>
    <dbReference type="NCBI Taxonomy" id="2949093"/>
    <lineage>
        <taxon>Bacteria</taxon>
        <taxon>Pseudomonadati</taxon>
        <taxon>Pseudomonadota</taxon>
        <taxon>Alphaproteobacteria</taxon>
        <taxon>Sphingomonadales</taxon>
        <taxon>Sphingomonadaceae</taxon>
        <taxon>Sphingomonas</taxon>
    </lineage>
</organism>